<protein>
    <recommendedName>
        <fullName evidence="1">DUF4097 domain-containing protein</fullName>
    </recommendedName>
</protein>
<feature type="domain" description="DUF4097" evidence="1">
    <location>
        <begin position="29"/>
        <end position="210"/>
    </location>
</feature>
<comment type="caution">
    <text evidence="2">The sequence shown here is derived from an EMBL/GenBank/DDBJ whole genome shotgun (WGS) entry which is preliminary data.</text>
</comment>
<dbReference type="Proteomes" id="UP000051677">
    <property type="component" value="Unassembled WGS sequence"/>
</dbReference>
<proteinExistence type="predicted"/>
<dbReference type="OrthoDB" id="3252095at2"/>
<dbReference type="Gene3D" id="2.160.20.120">
    <property type="match status" value="1"/>
</dbReference>
<dbReference type="InterPro" id="IPR025164">
    <property type="entry name" value="Toastrack_DUF4097"/>
</dbReference>
<evidence type="ECO:0000313" key="3">
    <source>
        <dbReference type="Proteomes" id="UP000051677"/>
    </source>
</evidence>
<dbReference type="RefSeq" id="WP_055579266.1">
    <property type="nucleotide sequence ID" value="NZ_LKTM01000286.1"/>
</dbReference>
<dbReference type="EMBL" id="LKTM01000286">
    <property type="protein sequence ID" value="KQH77858.1"/>
    <property type="molecule type" value="Genomic_DNA"/>
</dbReference>
<dbReference type="AlphaFoldDB" id="A0A0Q2LQD0"/>
<gene>
    <name evidence="2" type="ORF">AO501_10285</name>
</gene>
<evidence type="ECO:0000313" key="2">
    <source>
        <dbReference type="EMBL" id="KQH77858.1"/>
    </source>
</evidence>
<organism evidence="2 3">
    <name type="scientific">Mycobacterium gordonae</name>
    <dbReference type="NCBI Taxonomy" id="1778"/>
    <lineage>
        <taxon>Bacteria</taxon>
        <taxon>Bacillati</taxon>
        <taxon>Actinomycetota</taxon>
        <taxon>Actinomycetes</taxon>
        <taxon>Mycobacteriales</taxon>
        <taxon>Mycobacteriaceae</taxon>
        <taxon>Mycobacterium</taxon>
    </lineage>
</organism>
<dbReference type="STRING" id="1778.A9W97_27600"/>
<evidence type="ECO:0000259" key="1">
    <source>
        <dbReference type="Pfam" id="PF13349"/>
    </source>
</evidence>
<accession>A0A0Q2LQD0</accession>
<sequence>MSLFTTPDPISVRVEAGAGSVRLSATERTDTAVQVRPDDETCDADVWAAEHVRVEFRDGRLTVSTPRRARHRAGAVQIEVALPSRSRLYATLGSADLHAEGEYSDVRLATATGDVELEVVRGKLKATNASGSLAAQAIEGYASIATSSGSVRVEKLDGELKFKGASGTLSIDAMCGAVKSRTASGSVIIESGVRGVVDAHTSSGEVAVGVPEGTAVRFDIVTGSGVVTNRLQPADGPEGDDETLVLQVRSGSGDVHIHRDPVTAPAT</sequence>
<name>A0A0Q2LQD0_MYCGO</name>
<reference evidence="2 3" key="1">
    <citation type="submission" date="2015-10" db="EMBL/GenBank/DDBJ databases">
        <title>Mycobacterium gordonae draft genome assembly.</title>
        <authorList>
            <person name="Ustinova V."/>
            <person name="Smirnova T."/>
            <person name="Blagodatskikh K."/>
            <person name="Varlamov D."/>
            <person name="Larionova E."/>
            <person name="Chernousova L."/>
        </authorList>
    </citation>
    <scope>NUCLEOTIDE SEQUENCE [LARGE SCALE GENOMIC DNA]</scope>
    <source>
        <strain evidence="2 3">CTRI 14-8773</strain>
    </source>
</reference>
<dbReference type="Pfam" id="PF13349">
    <property type="entry name" value="DUF4097"/>
    <property type="match status" value="1"/>
</dbReference>